<proteinExistence type="predicted"/>
<dbReference type="OMA" id="IIVHHEL"/>
<feature type="non-terminal residue" evidence="1">
    <location>
        <position position="1"/>
    </location>
</feature>
<evidence type="ECO:0000313" key="1">
    <source>
        <dbReference type="EMBL" id="EFZ10895.1"/>
    </source>
</evidence>
<reference evidence="1" key="1">
    <citation type="journal article" date="2011" name="Proc. Natl. Acad. Sci. U.S.A.">
        <title>The genome of the fire ant Solenopsis invicta.</title>
        <authorList>
            <person name="Wurm Y."/>
            <person name="Wang J."/>
            <person name="Riba-Grognuz O."/>
            <person name="Corona M."/>
            <person name="Nygaard S."/>
            <person name="Hunt B.G."/>
            <person name="Ingram K.K."/>
            <person name="Falquet L."/>
            <person name="Nipitwattanaphon M."/>
            <person name="Gotzek D."/>
            <person name="Dijkstra M.B."/>
            <person name="Oettler J."/>
            <person name="Comtesse F."/>
            <person name="Shih C.J."/>
            <person name="Wu W.J."/>
            <person name="Yang C.C."/>
            <person name="Thomas J."/>
            <person name="Beaudoing E."/>
            <person name="Pradervand S."/>
            <person name="Flegel V."/>
            <person name="Cook E.D."/>
            <person name="Fabbretti R."/>
            <person name="Stockinger H."/>
            <person name="Long L."/>
            <person name="Farmerie W.G."/>
            <person name="Oakey J."/>
            <person name="Boomsma J.J."/>
            <person name="Pamilo P."/>
            <person name="Yi S.V."/>
            <person name="Heinze J."/>
            <person name="Goodisman M.A."/>
            <person name="Farinelli L."/>
            <person name="Harshman K."/>
            <person name="Hulo N."/>
            <person name="Cerutti L."/>
            <person name="Xenarios I."/>
            <person name="Shoemaker D."/>
            <person name="Keller L."/>
        </authorList>
    </citation>
    <scope>NUCLEOTIDE SEQUENCE [LARGE SCALE GENOMIC DNA]</scope>
</reference>
<organism>
    <name type="scientific">Solenopsis invicta</name>
    <name type="common">Red imported fire ant</name>
    <name type="synonym">Solenopsis wagneri</name>
    <dbReference type="NCBI Taxonomy" id="13686"/>
    <lineage>
        <taxon>Eukaryota</taxon>
        <taxon>Metazoa</taxon>
        <taxon>Ecdysozoa</taxon>
        <taxon>Arthropoda</taxon>
        <taxon>Hexapoda</taxon>
        <taxon>Insecta</taxon>
        <taxon>Pterygota</taxon>
        <taxon>Neoptera</taxon>
        <taxon>Endopterygota</taxon>
        <taxon>Hymenoptera</taxon>
        <taxon>Apocrita</taxon>
        <taxon>Aculeata</taxon>
        <taxon>Formicoidea</taxon>
        <taxon>Formicidae</taxon>
        <taxon>Myrmicinae</taxon>
        <taxon>Solenopsis</taxon>
    </lineage>
</organism>
<dbReference type="HOGENOM" id="CLU_864881_0_0_1"/>
<sequence>HTNSDELQANKLENKISTFKEETKRTDCSTDNNYKGHSVLSAYQFQGELDEKHRNILADIIVHHELKDNLNARVTSERAKFIAEKIINLFPKEEKVNTWILREKNKKDDTDYEQYILWLQNSDTPWIKVTQLWEKTSKIRLKSLRSDNQSIQDYIRLYFALEASQGYILLEKDFEELYPDAHMKLYAEWVKLSCFIKKKLTKIEPKFKAASNPGMTNMRALKKKKTIQLLLRLPSLFPIYIAVVGKEKGCNWRSSLCERREAFLWEIEIYGDLNTKIQERREKLNIFKLTLQLQAIIIGSSETDKRRSFVIVDTIRYEVENL</sequence>
<dbReference type="AlphaFoldDB" id="E9J8F8"/>
<protein>
    <submittedName>
        <fullName evidence="1">Uncharacterized protein</fullName>
    </submittedName>
</protein>
<gene>
    <name evidence="1" type="ORF">SINV_08738</name>
</gene>
<dbReference type="EMBL" id="GL769021">
    <property type="protein sequence ID" value="EFZ10895.1"/>
    <property type="molecule type" value="Genomic_DNA"/>
</dbReference>
<name>E9J8F8_SOLIN</name>
<feature type="non-terminal residue" evidence="1">
    <location>
        <position position="322"/>
    </location>
</feature>
<accession>E9J8F8</accession>